<accession>A0A9D7S9L7</accession>
<gene>
    <name evidence="1" type="ORF">IPO85_09155</name>
</gene>
<name>A0A9D7S9L7_9BACT</name>
<evidence type="ECO:0000313" key="1">
    <source>
        <dbReference type="EMBL" id="MBK9717665.1"/>
    </source>
</evidence>
<comment type="caution">
    <text evidence="1">The sequence shown here is derived from an EMBL/GenBank/DDBJ whole genome shotgun (WGS) entry which is preliminary data.</text>
</comment>
<dbReference type="Gene3D" id="3.40.30.10">
    <property type="entry name" value="Glutaredoxin"/>
    <property type="match status" value="1"/>
</dbReference>
<dbReference type="InterPro" id="IPR036249">
    <property type="entry name" value="Thioredoxin-like_sf"/>
</dbReference>
<protein>
    <submittedName>
        <fullName evidence="1">TlpA family protein disulfide reductase</fullName>
    </submittedName>
</protein>
<organism evidence="1 2">
    <name type="scientific">Candidatus Defluviibacterium haderslevense</name>
    <dbReference type="NCBI Taxonomy" id="2981993"/>
    <lineage>
        <taxon>Bacteria</taxon>
        <taxon>Pseudomonadati</taxon>
        <taxon>Bacteroidota</taxon>
        <taxon>Saprospiria</taxon>
        <taxon>Saprospirales</taxon>
        <taxon>Saprospiraceae</taxon>
        <taxon>Candidatus Defluviibacterium</taxon>
    </lineage>
</organism>
<dbReference type="AlphaFoldDB" id="A0A9D7S9L7"/>
<dbReference type="EMBL" id="JADKFW010000005">
    <property type="protein sequence ID" value="MBK9717665.1"/>
    <property type="molecule type" value="Genomic_DNA"/>
</dbReference>
<sequence length="434" mass="49545">MFLIWIHIIISSCISVPQQNHTIAPGVWRGTIILEDARESFVTRGIDEVITRDPYPESKKRIVPFTFELTMVNEHQFYIEVINGQNKIKFDQIEFGHDIKTGNDTFVIHLTPYDAVLKGIYEHNRMDGHFIVNDKINYSIPFSAKFGHNYRFEKLPLKTNIDISGQWQTVFAKDSSDQYNAIGEFVQHGNIVEGTFRTETGDYGYLAGELSDHKLSLSIFDGAHAFLFEGMVDNDQINGHFYSGKHYKTTFTSKKTNQAQLVNADSLTQAKANVPFIFSFPNTKNELISNTDPNYKNKIKLIQITGTWCPNCRDESHFIVDYLTKNPDPEIAVICLAFERKSTQTLINQRLDHYKKNMNIPYEILHAGVANIDSASAALPQLNGIKSFPTLLFLDRNNVIYKIHTGFDGPATSQYTSFVEDFKMTIQQLKNKKS</sequence>
<reference evidence="1 2" key="1">
    <citation type="submission" date="2020-10" db="EMBL/GenBank/DDBJ databases">
        <title>Connecting structure to function with the recovery of over 1000 high-quality activated sludge metagenome-assembled genomes encoding full-length rRNA genes using long-read sequencing.</title>
        <authorList>
            <person name="Singleton C.M."/>
            <person name="Petriglieri F."/>
            <person name="Kristensen J.M."/>
            <person name="Kirkegaard R.H."/>
            <person name="Michaelsen T.Y."/>
            <person name="Andersen M.H."/>
            <person name="Karst S.M."/>
            <person name="Dueholm M.S."/>
            <person name="Nielsen P.H."/>
            <person name="Albertsen M."/>
        </authorList>
    </citation>
    <scope>NUCLEOTIDE SEQUENCE [LARGE SCALE GENOMIC DNA]</scope>
    <source>
        <strain evidence="1">Ribe_18-Q3-R11-54_BAT3C.373</strain>
    </source>
</reference>
<dbReference type="SUPFAM" id="SSF52833">
    <property type="entry name" value="Thioredoxin-like"/>
    <property type="match status" value="1"/>
</dbReference>
<dbReference type="CDD" id="cd02966">
    <property type="entry name" value="TlpA_like_family"/>
    <property type="match status" value="1"/>
</dbReference>
<evidence type="ECO:0000313" key="2">
    <source>
        <dbReference type="Proteomes" id="UP000808349"/>
    </source>
</evidence>
<proteinExistence type="predicted"/>
<dbReference type="Proteomes" id="UP000808349">
    <property type="component" value="Unassembled WGS sequence"/>
</dbReference>